<feature type="binding site" evidence="8">
    <location>
        <position position="276"/>
    </location>
    <ligand>
        <name>Mn(2+)</name>
        <dbReference type="ChEBI" id="CHEBI:29035"/>
        <label>2</label>
    </ligand>
</feature>
<feature type="binding site" evidence="8">
    <location>
        <position position="258"/>
    </location>
    <ligand>
        <name>Mn(2+)</name>
        <dbReference type="ChEBI" id="CHEBI:29035"/>
        <label>1</label>
    </ligand>
</feature>
<proteinExistence type="inferred from homology"/>
<dbReference type="GO" id="GO:0005737">
    <property type="term" value="C:cytoplasm"/>
    <property type="evidence" value="ECO:0007669"/>
    <property type="project" value="UniProtKB-SubCell"/>
</dbReference>
<comment type="function">
    <text evidence="8">Presumably involved in the processing and regular turnover of intracellular proteins. Catalyzes the removal of unsubstituted N-terminal amino acids from various peptides.</text>
</comment>
<dbReference type="PROSITE" id="PS00631">
    <property type="entry name" value="CYTOSOL_AP"/>
    <property type="match status" value="1"/>
</dbReference>
<feature type="domain" description="Cytosol aminopeptidase" evidence="9">
    <location>
        <begin position="333"/>
        <end position="340"/>
    </location>
</feature>
<evidence type="ECO:0000256" key="6">
    <source>
        <dbReference type="ARBA" id="ARBA00022801"/>
    </source>
</evidence>
<dbReference type="PANTHER" id="PTHR11963">
    <property type="entry name" value="LEUCINE AMINOPEPTIDASE-RELATED"/>
    <property type="match status" value="1"/>
</dbReference>
<dbReference type="SUPFAM" id="SSF53187">
    <property type="entry name" value="Zn-dependent exopeptidases"/>
    <property type="match status" value="1"/>
</dbReference>
<dbReference type="Gene3D" id="3.40.630.10">
    <property type="entry name" value="Zn peptidases"/>
    <property type="match status" value="1"/>
</dbReference>
<comment type="catalytic activity">
    <reaction evidence="1 8">
        <text>Release of an N-terminal amino acid, Xaa-|-Yaa-, in which Xaa is preferably Leu, but may be other amino acids including Pro although not Arg or Lys, and Yaa may be Pro. Amino acid amides and methyl esters are also readily hydrolyzed, but rates on arylamides are exceedingly low.</text>
        <dbReference type="EC" id="3.4.11.1"/>
    </reaction>
</comment>
<dbReference type="GO" id="GO:0006508">
    <property type="term" value="P:proteolysis"/>
    <property type="evidence" value="ECO:0007669"/>
    <property type="project" value="UniProtKB-KW"/>
</dbReference>
<evidence type="ECO:0000256" key="3">
    <source>
        <dbReference type="ARBA" id="ARBA00009528"/>
    </source>
</evidence>
<dbReference type="GO" id="GO:0030145">
    <property type="term" value="F:manganese ion binding"/>
    <property type="evidence" value="ECO:0007669"/>
    <property type="project" value="UniProtKB-UniRule"/>
</dbReference>
<keyword evidence="4 8" id="KW-0031">Aminopeptidase</keyword>
<dbReference type="InterPro" id="IPR023042">
    <property type="entry name" value="Peptidase_M17_leu_NH2_pept"/>
</dbReference>
<feature type="active site" evidence="8">
    <location>
        <position position="339"/>
    </location>
</feature>
<evidence type="ECO:0000256" key="4">
    <source>
        <dbReference type="ARBA" id="ARBA00022438"/>
    </source>
</evidence>
<evidence type="ECO:0000313" key="11">
    <source>
        <dbReference type="Proteomes" id="UP000325286"/>
    </source>
</evidence>
<dbReference type="Gene3D" id="3.40.220.10">
    <property type="entry name" value="Leucine Aminopeptidase, subunit E, domain 1"/>
    <property type="match status" value="1"/>
</dbReference>
<dbReference type="Pfam" id="PF00883">
    <property type="entry name" value="Peptidase_M17"/>
    <property type="match status" value="1"/>
</dbReference>
<keyword evidence="6 8" id="KW-0378">Hydrolase</keyword>
<keyword evidence="7 8" id="KW-0464">Manganese</keyword>
<feature type="binding site" evidence="8">
    <location>
        <position position="337"/>
    </location>
    <ligand>
        <name>Mn(2+)</name>
        <dbReference type="ChEBI" id="CHEBI:29035"/>
        <label>1</label>
    </ligand>
</feature>
<dbReference type="EMBL" id="CP042914">
    <property type="protein sequence ID" value="QEG39818.1"/>
    <property type="molecule type" value="Genomic_DNA"/>
</dbReference>
<organism evidence="10 11">
    <name type="scientific">Roseimaritima ulvae</name>
    <dbReference type="NCBI Taxonomy" id="980254"/>
    <lineage>
        <taxon>Bacteria</taxon>
        <taxon>Pseudomonadati</taxon>
        <taxon>Planctomycetota</taxon>
        <taxon>Planctomycetia</taxon>
        <taxon>Pirellulales</taxon>
        <taxon>Pirellulaceae</taxon>
        <taxon>Roseimaritima</taxon>
    </lineage>
</organism>
<dbReference type="CDD" id="cd00433">
    <property type="entry name" value="Peptidase_M17"/>
    <property type="match status" value="1"/>
</dbReference>
<dbReference type="Proteomes" id="UP000325286">
    <property type="component" value="Chromosome"/>
</dbReference>
<evidence type="ECO:0000256" key="1">
    <source>
        <dbReference type="ARBA" id="ARBA00000135"/>
    </source>
</evidence>
<dbReference type="SUPFAM" id="SSF52949">
    <property type="entry name" value="Macro domain-like"/>
    <property type="match status" value="1"/>
</dbReference>
<evidence type="ECO:0000256" key="7">
    <source>
        <dbReference type="ARBA" id="ARBA00023211"/>
    </source>
</evidence>
<comment type="subcellular location">
    <subcellularLocation>
        <location evidence="8">Cytoplasm</location>
    </subcellularLocation>
</comment>
<dbReference type="InterPro" id="IPR011356">
    <property type="entry name" value="Leucine_aapep/pepB"/>
</dbReference>
<feature type="binding site" evidence="8">
    <location>
        <position position="253"/>
    </location>
    <ligand>
        <name>Mn(2+)</name>
        <dbReference type="ChEBI" id="CHEBI:29035"/>
        <label>2</label>
    </ligand>
</feature>
<dbReference type="PANTHER" id="PTHR11963:SF23">
    <property type="entry name" value="CYTOSOL AMINOPEPTIDASE"/>
    <property type="match status" value="1"/>
</dbReference>
<dbReference type="KEGG" id="rul:UC8_18170"/>
<dbReference type="InterPro" id="IPR043472">
    <property type="entry name" value="Macro_dom-like"/>
</dbReference>
<dbReference type="OrthoDB" id="9809354at2"/>
<keyword evidence="8" id="KW-0963">Cytoplasm</keyword>
<evidence type="ECO:0000259" key="9">
    <source>
        <dbReference type="PROSITE" id="PS00631"/>
    </source>
</evidence>
<dbReference type="InterPro" id="IPR008283">
    <property type="entry name" value="Peptidase_M17_N"/>
</dbReference>
<reference evidence="10 11" key="1">
    <citation type="submission" date="2019-08" db="EMBL/GenBank/DDBJ databases">
        <title>Deep-cultivation of Planctomycetes and their phenomic and genomic characterization uncovers novel biology.</title>
        <authorList>
            <person name="Wiegand S."/>
            <person name="Jogler M."/>
            <person name="Boedeker C."/>
            <person name="Pinto D."/>
            <person name="Vollmers J."/>
            <person name="Rivas-Marin E."/>
            <person name="Kohn T."/>
            <person name="Peeters S.H."/>
            <person name="Heuer A."/>
            <person name="Rast P."/>
            <person name="Oberbeckmann S."/>
            <person name="Bunk B."/>
            <person name="Jeske O."/>
            <person name="Meyerdierks A."/>
            <person name="Storesund J.E."/>
            <person name="Kallscheuer N."/>
            <person name="Luecker S."/>
            <person name="Lage O.M."/>
            <person name="Pohl T."/>
            <person name="Merkel B.J."/>
            <person name="Hornburger P."/>
            <person name="Mueller R.-W."/>
            <person name="Bruemmer F."/>
            <person name="Labrenz M."/>
            <person name="Spormann A.M."/>
            <person name="Op den Camp H."/>
            <person name="Overmann J."/>
            <person name="Amann R."/>
            <person name="Jetten M.S.M."/>
            <person name="Mascher T."/>
            <person name="Medema M.H."/>
            <person name="Devos D.P."/>
            <person name="Kaster A.-K."/>
            <person name="Ovreas L."/>
            <person name="Rohde M."/>
            <person name="Galperin M.Y."/>
            <person name="Jogler C."/>
        </authorList>
    </citation>
    <scope>NUCLEOTIDE SEQUENCE [LARGE SCALE GENOMIC DNA]</scope>
    <source>
        <strain evidence="10 11">UC8</strain>
    </source>
</reference>
<comment type="cofactor">
    <cofactor evidence="8">
        <name>Mn(2+)</name>
        <dbReference type="ChEBI" id="CHEBI:29035"/>
    </cofactor>
    <text evidence="8">Binds 2 manganese ions per subunit.</text>
</comment>
<name>A0A5B9QLB7_9BACT</name>
<dbReference type="AlphaFoldDB" id="A0A5B9QLB7"/>
<evidence type="ECO:0000256" key="8">
    <source>
        <dbReference type="HAMAP-Rule" id="MF_00181"/>
    </source>
</evidence>
<feature type="binding site" evidence="8">
    <location>
        <position position="335"/>
    </location>
    <ligand>
        <name>Mn(2+)</name>
        <dbReference type="ChEBI" id="CHEBI:29035"/>
        <label>1</label>
    </ligand>
</feature>
<dbReference type="EC" id="3.4.11.10" evidence="8"/>
<accession>A0A5B9QLB7</accession>
<feature type="binding site" evidence="8">
    <location>
        <position position="337"/>
    </location>
    <ligand>
        <name>Mn(2+)</name>
        <dbReference type="ChEBI" id="CHEBI:29035"/>
        <label>2</label>
    </ligand>
</feature>
<dbReference type="HAMAP" id="MF_00181">
    <property type="entry name" value="Cytosol_peptidase_M17"/>
    <property type="match status" value="1"/>
</dbReference>
<keyword evidence="11" id="KW-1185">Reference proteome</keyword>
<dbReference type="Pfam" id="PF02789">
    <property type="entry name" value="Peptidase_M17_N"/>
    <property type="match status" value="1"/>
</dbReference>
<comment type="similarity">
    <text evidence="3 8">Belongs to the peptidase M17 family.</text>
</comment>
<protein>
    <recommendedName>
        <fullName evidence="8">Probable cytosol aminopeptidase</fullName>
        <ecNumber evidence="8">3.4.11.1</ecNumber>
    </recommendedName>
    <alternativeName>
        <fullName evidence="8">Leucine aminopeptidase</fullName>
        <shortName evidence="8">LAP</shortName>
        <ecNumber evidence="8">3.4.11.10</ecNumber>
    </alternativeName>
    <alternativeName>
        <fullName evidence="8">Leucyl aminopeptidase</fullName>
    </alternativeName>
</protein>
<keyword evidence="5 8" id="KW-0645">Protease</keyword>
<dbReference type="InterPro" id="IPR000819">
    <property type="entry name" value="Peptidase_M17_C"/>
</dbReference>
<keyword evidence="8" id="KW-0479">Metal-binding</keyword>
<dbReference type="RefSeq" id="WP_068134212.1">
    <property type="nucleotide sequence ID" value="NZ_CP042914.1"/>
</dbReference>
<gene>
    <name evidence="8 10" type="primary">pepA</name>
    <name evidence="10" type="ORF">UC8_18170</name>
</gene>
<feature type="active site" evidence="8">
    <location>
        <position position="265"/>
    </location>
</feature>
<sequence length="485" mass="51062">MKLTTTCDQKSCDCIVLGIGPEGQWSATAADLDTQSGGALSRGVATGDVSQKQGDATLVPLPGSAAFASVLLVGTGHAESKDIDAPLAYRMGATALRKLSGRQREKVCVELGAELTDSVAEALVAGAVAGTAGQSLYHSEAQLFPPQLVAFLGVSEEALVAGQAIGEAINATRRLVNEPGNVIYPETFAEAATEVAKQWGLEIEVWDEQRLEQENCQAMLAVGKGSVRPPRLVKLTYRGNPQQTTPPIALVGKGVTFDSGGLSLKPSASMLDMKMDMAGAGTVLGVIRCLADLKANCNVVGYMGLAENMIDGNSYRLGDVVKTRSGKTVEIHNTDAEGRVVLADVLDVAVKDEPAAVVDLATLTGACLVALGADTVGLMGNDQELQQEIQQAAEQQGEWVWPLPMYSFFDEQVKSKVADLKNVGAGRWGGAITAAKFLEAFVGDAKWLHMDIAGPAFAESPTPERDAGATGAMVRTLVHWLRKRK</sequence>
<dbReference type="NCBIfam" id="NF002073">
    <property type="entry name" value="PRK00913.1-2"/>
    <property type="match status" value="1"/>
</dbReference>
<evidence type="ECO:0000256" key="5">
    <source>
        <dbReference type="ARBA" id="ARBA00022670"/>
    </source>
</evidence>
<dbReference type="EC" id="3.4.11.1" evidence="8"/>
<comment type="catalytic activity">
    <reaction evidence="2 8">
        <text>Release of an N-terminal amino acid, preferentially leucine, but not glutamic or aspartic acids.</text>
        <dbReference type="EC" id="3.4.11.10"/>
    </reaction>
</comment>
<dbReference type="GO" id="GO:0070006">
    <property type="term" value="F:metalloaminopeptidase activity"/>
    <property type="evidence" value="ECO:0007669"/>
    <property type="project" value="InterPro"/>
</dbReference>
<dbReference type="PRINTS" id="PR00481">
    <property type="entry name" value="LAMNOPPTDASE"/>
</dbReference>
<evidence type="ECO:0000313" key="10">
    <source>
        <dbReference type="EMBL" id="QEG39818.1"/>
    </source>
</evidence>
<feature type="binding site" evidence="8">
    <location>
        <position position="258"/>
    </location>
    <ligand>
        <name>Mn(2+)</name>
        <dbReference type="ChEBI" id="CHEBI:29035"/>
        <label>2</label>
    </ligand>
</feature>
<evidence type="ECO:0000256" key="2">
    <source>
        <dbReference type="ARBA" id="ARBA00000967"/>
    </source>
</evidence>